<organism evidence="1 2">
    <name type="scientific">Ancylostoma ceylanicum</name>
    <dbReference type="NCBI Taxonomy" id="53326"/>
    <lineage>
        <taxon>Eukaryota</taxon>
        <taxon>Metazoa</taxon>
        <taxon>Ecdysozoa</taxon>
        <taxon>Nematoda</taxon>
        <taxon>Chromadorea</taxon>
        <taxon>Rhabditida</taxon>
        <taxon>Rhabditina</taxon>
        <taxon>Rhabditomorpha</taxon>
        <taxon>Strongyloidea</taxon>
        <taxon>Ancylostomatidae</taxon>
        <taxon>Ancylostomatinae</taxon>
        <taxon>Ancylostoma</taxon>
    </lineage>
</organism>
<gene>
    <name evidence="1" type="primary">Acey_s0677.g1437</name>
    <name evidence="1" type="synonym">Acey-Y71H2AR.1</name>
    <name evidence="1" type="ORF">Y032_0677g1437</name>
</gene>
<dbReference type="OrthoDB" id="78947at2759"/>
<dbReference type="AlphaFoldDB" id="A0A016WJC0"/>
<sequence>MVRNGVYMQSRGGGADLCADDRGETAGSLARKENVHSWNGDQQCRKFRASSTLNWSQAPRHLLRLPSTKRLIPPL</sequence>
<reference evidence="2" key="1">
    <citation type="journal article" date="2015" name="Nat. Genet.">
        <title>The genome and transcriptome of the zoonotic hookworm Ancylostoma ceylanicum identify infection-specific gene families.</title>
        <authorList>
            <person name="Schwarz E.M."/>
            <person name="Hu Y."/>
            <person name="Antoshechkin I."/>
            <person name="Miller M.M."/>
            <person name="Sternberg P.W."/>
            <person name="Aroian R.V."/>
        </authorList>
    </citation>
    <scope>NUCLEOTIDE SEQUENCE</scope>
    <source>
        <strain evidence="2">HY135</strain>
    </source>
</reference>
<accession>A0A016WJC0</accession>
<name>A0A016WJC0_9BILA</name>
<comment type="caution">
    <text evidence="1">The sequence shown here is derived from an EMBL/GenBank/DDBJ whole genome shotgun (WGS) entry which is preliminary data.</text>
</comment>
<proteinExistence type="predicted"/>
<protein>
    <submittedName>
        <fullName evidence="1">Uncharacterized protein</fullName>
    </submittedName>
</protein>
<evidence type="ECO:0000313" key="1">
    <source>
        <dbReference type="EMBL" id="EYC39078.1"/>
    </source>
</evidence>
<evidence type="ECO:0000313" key="2">
    <source>
        <dbReference type="Proteomes" id="UP000024635"/>
    </source>
</evidence>
<dbReference type="EMBL" id="JARK01000277">
    <property type="protein sequence ID" value="EYC39078.1"/>
    <property type="molecule type" value="Genomic_DNA"/>
</dbReference>
<keyword evidence="2" id="KW-1185">Reference proteome</keyword>
<dbReference type="Proteomes" id="UP000024635">
    <property type="component" value="Unassembled WGS sequence"/>
</dbReference>